<evidence type="ECO:0000313" key="2">
    <source>
        <dbReference type="Proteomes" id="UP001320706"/>
    </source>
</evidence>
<organism evidence="1 2">
    <name type="scientific">Zalaria obscura</name>
    <dbReference type="NCBI Taxonomy" id="2024903"/>
    <lineage>
        <taxon>Eukaryota</taxon>
        <taxon>Fungi</taxon>
        <taxon>Dikarya</taxon>
        <taxon>Ascomycota</taxon>
        <taxon>Pezizomycotina</taxon>
        <taxon>Dothideomycetes</taxon>
        <taxon>Dothideomycetidae</taxon>
        <taxon>Dothideales</taxon>
        <taxon>Zalariaceae</taxon>
        <taxon>Zalaria</taxon>
    </lineage>
</organism>
<gene>
    <name evidence="1" type="ORF">M8818_002329</name>
</gene>
<name>A0ACC3SI27_9PEZI</name>
<comment type="caution">
    <text evidence="1">The sequence shown here is derived from an EMBL/GenBank/DDBJ whole genome shotgun (WGS) entry which is preliminary data.</text>
</comment>
<keyword evidence="2" id="KW-1185">Reference proteome</keyword>
<accession>A0ACC3SI27</accession>
<dbReference type="EMBL" id="JAMKPW020000010">
    <property type="protein sequence ID" value="KAK8214748.1"/>
    <property type="molecule type" value="Genomic_DNA"/>
</dbReference>
<evidence type="ECO:0000313" key="1">
    <source>
        <dbReference type="EMBL" id="KAK8214748.1"/>
    </source>
</evidence>
<reference evidence="1" key="1">
    <citation type="submission" date="2024-02" db="EMBL/GenBank/DDBJ databases">
        <title>Metagenome Assembled Genome of Zalaria obscura JY119.</title>
        <authorList>
            <person name="Vighnesh L."/>
            <person name="Jagadeeshwari U."/>
            <person name="Venkata Ramana C."/>
            <person name="Sasikala C."/>
        </authorList>
    </citation>
    <scope>NUCLEOTIDE SEQUENCE</scope>
    <source>
        <strain evidence="1">JY119</strain>
    </source>
</reference>
<dbReference type="Proteomes" id="UP001320706">
    <property type="component" value="Unassembled WGS sequence"/>
</dbReference>
<sequence length="434" mass="48713">MDLRSDKMGRLAQGLVFARLLIGKGIGLVGSAIVGTAMGFFAVVVPTTKWSRLASLEDVHVARVSALMLDVVSTLVVQMTLTCLSRTDEEASVFPNVSLVFVFSPSTMLQHVTRTLIVDILKPMQRGDHEPTKSPVWGYASARRIVTDQEATLHEQERTRQELANRPGSAWCWTFSSMIGGGSTGFRPVKVRHFRPEYDPLERSVLGSDADGPDTTIADKRSSLRIEQMGDSRFRGADWEKAIHWVWSSWLREWYVQAIGLLKQVAYEDTVDETRRTVGEVVSYDAPLRGWYGCQFWHWSCAVDLGLRRDARQSRTIQKTRERVTLRQARNAGSNSVKNGRISGRVIEQRVSVVSRGSHASTMKESPERRRSPDLRNRVRGLRQDAKVNCYANERGVSCERAQIPLMSSDLRPGLPADDTFSLPDFVSTESTAR</sequence>
<protein>
    <submittedName>
        <fullName evidence="1">Uncharacterized protein</fullName>
    </submittedName>
</protein>
<proteinExistence type="predicted"/>